<keyword evidence="2" id="KW-0732">Signal</keyword>
<dbReference type="Proteomes" id="UP000251313">
    <property type="component" value="Unassembled WGS sequence"/>
</dbReference>
<organism evidence="3 4">
    <name type="scientific">Yokenella regensburgei</name>
    <dbReference type="NCBI Taxonomy" id="158877"/>
    <lineage>
        <taxon>Bacteria</taxon>
        <taxon>Pseudomonadati</taxon>
        <taxon>Pseudomonadota</taxon>
        <taxon>Gammaproteobacteria</taxon>
        <taxon>Enterobacterales</taxon>
        <taxon>Enterobacteriaceae</taxon>
        <taxon>Yokenella</taxon>
    </lineage>
</organism>
<feature type="signal peptide" evidence="2">
    <location>
        <begin position="1"/>
        <end position="17"/>
    </location>
</feature>
<gene>
    <name evidence="3" type="ORF">NCTC11967_01067</name>
</gene>
<evidence type="ECO:0008006" key="5">
    <source>
        <dbReference type="Google" id="ProtNLM"/>
    </source>
</evidence>
<evidence type="ECO:0000256" key="1">
    <source>
        <dbReference type="SAM" id="MobiDB-lite"/>
    </source>
</evidence>
<name>A0AB38FTN5_9ENTR</name>
<dbReference type="EMBL" id="UAVL01000001">
    <property type="protein sequence ID" value="SQA61091.1"/>
    <property type="molecule type" value="Genomic_DNA"/>
</dbReference>
<evidence type="ECO:0000256" key="2">
    <source>
        <dbReference type="SAM" id="SignalP"/>
    </source>
</evidence>
<comment type="caution">
    <text evidence="3">The sequence shown here is derived from an EMBL/GenBank/DDBJ whole genome shotgun (WGS) entry which is preliminary data.</text>
</comment>
<evidence type="ECO:0000313" key="3">
    <source>
        <dbReference type="EMBL" id="SQA61091.1"/>
    </source>
</evidence>
<accession>A0AB38FTN5</accession>
<proteinExistence type="predicted"/>
<feature type="region of interest" description="Disordered" evidence="1">
    <location>
        <begin position="69"/>
        <end position="91"/>
    </location>
</feature>
<feature type="compositionally biased region" description="Basic and acidic residues" evidence="1">
    <location>
        <begin position="69"/>
        <end position="81"/>
    </location>
</feature>
<dbReference type="PROSITE" id="PS51257">
    <property type="entry name" value="PROKAR_LIPOPROTEIN"/>
    <property type="match status" value="1"/>
</dbReference>
<evidence type="ECO:0000313" key="4">
    <source>
        <dbReference type="Proteomes" id="UP000251313"/>
    </source>
</evidence>
<reference evidence="3 4" key="1">
    <citation type="submission" date="2018-06" db="EMBL/GenBank/DDBJ databases">
        <authorList>
            <consortium name="Pathogen Informatics"/>
            <person name="Doyle S."/>
        </authorList>
    </citation>
    <scope>NUCLEOTIDE SEQUENCE [LARGE SCALE GENOMIC DNA]</scope>
    <source>
        <strain evidence="3 4">NCTC11967</strain>
    </source>
</reference>
<protein>
    <recommendedName>
        <fullName evidence="5">Lipoprotein</fullName>
    </recommendedName>
</protein>
<sequence>MSVLRKGFLAIPLFMLAACNSGETGPYNTDASRNRPCTYIYNCSPFPYGLNKTDHMSAEQKKEYFRQKRAQRLQERGRVDNSTDGGARFGW</sequence>
<dbReference type="AlphaFoldDB" id="A0AB38FTN5"/>
<feature type="chain" id="PRO_5044297034" description="Lipoprotein" evidence="2">
    <location>
        <begin position="18"/>
        <end position="91"/>
    </location>
</feature>